<organism evidence="3 4">
    <name type="scientific">Luteolibacter pohnpeiensis</name>
    <dbReference type="NCBI Taxonomy" id="454153"/>
    <lineage>
        <taxon>Bacteria</taxon>
        <taxon>Pseudomonadati</taxon>
        <taxon>Verrucomicrobiota</taxon>
        <taxon>Verrucomicrobiia</taxon>
        <taxon>Verrucomicrobiales</taxon>
        <taxon>Verrucomicrobiaceae</taxon>
        <taxon>Luteolibacter</taxon>
    </lineage>
</organism>
<dbReference type="InterPro" id="IPR023614">
    <property type="entry name" value="Porin_dom_sf"/>
</dbReference>
<evidence type="ECO:0000256" key="1">
    <source>
        <dbReference type="SAM" id="SignalP"/>
    </source>
</evidence>
<keyword evidence="4" id="KW-1185">Reference proteome</keyword>
<dbReference type="EMBL" id="JAENIJ010000028">
    <property type="protein sequence ID" value="MBK1883819.1"/>
    <property type="molecule type" value="Genomic_DNA"/>
</dbReference>
<sequence>MKNQFAVLLFTSSFATAGSPDLLTTLPATAKEPSWITPTINIRARYEFADVDGFDASHALTIRERLGLKTRDWNGFSALVEGEFSQAAIDDYNGGAAGAKPFVLNNSVIGDPETNELNQAFLQYSGFESMVRLGRQRIIYDNAAFVGNVGWRQNEQTFDAFSISNKSITDLTLNYAFVDQVNRIFGSDAIGIARNVDSNLHLFNAAYTGFEGLQLGGYVYLMDFDQPSGWNNQTYGFSAAGNLLGFDLYGEFAYQQDAGPANSLNACYYHGTAGKKFGDQNVTIGLEHLDAGFQTPLATVHAFNGYADAFIGQRIAGTHGGISDIYLSHTLPLVAGLKWTNVAHAFGDDAISTDLGWEFDSVLVKKFDESFTAIAKFAHFESEGKLPTTTRFSVEMNYSF</sequence>
<dbReference type="Gene3D" id="2.40.160.10">
    <property type="entry name" value="Porin"/>
    <property type="match status" value="1"/>
</dbReference>
<evidence type="ECO:0000313" key="3">
    <source>
        <dbReference type="EMBL" id="MBK1883819.1"/>
    </source>
</evidence>
<feature type="signal peptide" evidence="1">
    <location>
        <begin position="1"/>
        <end position="17"/>
    </location>
</feature>
<accession>A0A934VXT4</accession>
<dbReference type="Pfam" id="PF13372">
    <property type="entry name" value="Alginate_exp"/>
    <property type="match status" value="1"/>
</dbReference>
<feature type="chain" id="PRO_5036874522" evidence="1">
    <location>
        <begin position="18"/>
        <end position="400"/>
    </location>
</feature>
<dbReference type="SUPFAM" id="SSF56935">
    <property type="entry name" value="Porins"/>
    <property type="match status" value="1"/>
</dbReference>
<comment type="caution">
    <text evidence="3">The sequence shown here is derived from an EMBL/GenBank/DDBJ whole genome shotgun (WGS) entry which is preliminary data.</text>
</comment>
<evidence type="ECO:0000313" key="4">
    <source>
        <dbReference type="Proteomes" id="UP000603141"/>
    </source>
</evidence>
<dbReference type="InterPro" id="IPR025388">
    <property type="entry name" value="Alginate_export_dom"/>
</dbReference>
<dbReference type="RefSeq" id="WP_200272360.1">
    <property type="nucleotide sequence ID" value="NZ_JAENIJ010000028.1"/>
</dbReference>
<dbReference type="AlphaFoldDB" id="A0A934VXT4"/>
<proteinExistence type="predicted"/>
<feature type="domain" description="Alginate export" evidence="2">
    <location>
        <begin position="39"/>
        <end position="164"/>
    </location>
</feature>
<keyword evidence="1" id="KW-0732">Signal</keyword>
<dbReference type="Proteomes" id="UP000603141">
    <property type="component" value="Unassembled WGS sequence"/>
</dbReference>
<evidence type="ECO:0000259" key="2">
    <source>
        <dbReference type="Pfam" id="PF13372"/>
    </source>
</evidence>
<name>A0A934VXT4_9BACT</name>
<protein>
    <submittedName>
        <fullName evidence="3">Alginate export family protein</fullName>
    </submittedName>
</protein>
<gene>
    <name evidence="3" type="ORF">JIN85_15485</name>
</gene>
<reference evidence="3" key="1">
    <citation type="submission" date="2021-01" db="EMBL/GenBank/DDBJ databases">
        <title>Modified the classification status of verrucomicrobia.</title>
        <authorList>
            <person name="Feng X."/>
        </authorList>
    </citation>
    <scope>NUCLEOTIDE SEQUENCE</scope>
    <source>
        <strain evidence="3">KCTC 22041</strain>
    </source>
</reference>